<reference evidence="2 3" key="1">
    <citation type="submission" date="2019-06" db="EMBL/GenBank/DDBJ databases">
        <title>Genomic Encyclopedia of Type Strains, Phase IV (KMG-V): Genome sequencing to study the core and pangenomes of soil and plant-associated prokaryotes.</title>
        <authorList>
            <person name="Whitman W."/>
        </authorList>
    </citation>
    <scope>NUCLEOTIDE SEQUENCE [LARGE SCALE GENOMIC DNA]</scope>
    <source>
        <strain evidence="2 3">BR 10556</strain>
    </source>
</reference>
<keyword evidence="1" id="KW-0732">Signal</keyword>
<evidence type="ECO:0000313" key="2">
    <source>
        <dbReference type="EMBL" id="TWB68997.1"/>
    </source>
</evidence>
<dbReference type="Proteomes" id="UP000315914">
    <property type="component" value="Unassembled WGS sequence"/>
</dbReference>
<dbReference type="AlphaFoldDB" id="A0A560JDE6"/>
<keyword evidence="3" id="KW-1185">Reference proteome</keyword>
<feature type="signal peptide" evidence="1">
    <location>
        <begin position="1"/>
        <end position="32"/>
    </location>
</feature>
<dbReference type="RefSeq" id="WP_080140587.1">
    <property type="nucleotide sequence ID" value="NZ_VITU01000011.1"/>
</dbReference>
<feature type="chain" id="PRO_5022837058" evidence="1">
    <location>
        <begin position="33"/>
        <end position="228"/>
    </location>
</feature>
<comment type="caution">
    <text evidence="2">The sequence shown here is derived from an EMBL/GenBank/DDBJ whole genome shotgun (WGS) entry which is preliminary data.</text>
</comment>
<evidence type="ECO:0000256" key="1">
    <source>
        <dbReference type="SAM" id="SignalP"/>
    </source>
</evidence>
<organism evidence="2 3">
    <name type="scientific">Bradyrhizobium sacchari</name>
    <dbReference type="NCBI Taxonomy" id="1399419"/>
    <lineage>
        <taxon>Bacteria</taxon>
        <taxon>Pseudomonadati</taxon>
        <taxon>Pseudomonadota</taxon>
        <taxon>Alphaproteobacteria</taxon>
        <taxon>Hyphomicrobiales</taxon>
        <taxon>Nitrobacteraceae</taxon>
        <taxon>Bradyrhizobium</taxon>
    </lineage>
</organism>
<gene>
    <name evidence="2" type="ORF">FBZ95_110117</name>
</gene>
<accession>A0A560JDE6</accession>
<sequence>MKAAPGSFTEMAKSILRALQSCLLLCCMTLHAAAAEHIVFKYGHTADLRGLANVLTAFRSACLAEPVTASLPAQLLPDGYRIVTRAVHMWGKEDGSFPDTAILSKTGDEDGDIAGGYPIIDFMLPTAKLPDGACSVRWKRRWAQDYPDGASRLSLDMAASLAARVSYYLDATLTSKPNDIFAIAGSYSDLTTWRTGCRATKPCRFDVNARFDQEGVDLTVTSRGEVKK</sequence>
<proteinExistence type="predicted"/>
<protein>
    <submittedName>
        <fullName evidence="2">Uncharacterized protein</fullName>
    </submittedName>
</protein>
<evidence type="ECO:0000313" key="3">
    <source>
        <dbReference type="Proteomes" id="UP000315914"/>
    </source>
</evidence>
<name>A0A560JDE6_9BRAD</name>
<dbReference type="EMBL" id="VITW01000010">
    <property type="protein sequence ID" value="TWB68997.1"/>
    <property type="molecule type" value="Genomic_DNA"/>
</dbReference>